<dbReference type="InterPro" id="IPR045829">
    <property type="entry name" value="PKD_6"/>
</dbReference>
<dbReference type="InterPro" id="IPR013783">
    <property type="entry name" value="Ig-like_fold"/>
</dbReference>
<organism evidence="2 3">
    <name type="scientific">Hymenobacter properus</name>
    <dbReference type="NCBI Taxonomy" id="2791026"/>
    <lineage>
        <taxon>Bacteria</taxon>
        <taxon>Pseudomonadati</taxon>
        <taxon>Bacteroidota</taxon>
        <taxon>Cytophagia</taxon>
        <taxon>Cytophagales</taxon>
        <taxon>Hymenobacteraceae</taxon>
        <taxon>Hymenobacter</taxon>
    </lineage>
</organism>
<dbReference type="EMBL" id="JADQDP010000001">
    <property type="protein sequence ID" value="MBF9140707.1"/>
    <property type="molecule type" value="Genomic_DNA"/>
</dbReference>
<evidence type="ECO:0000259" key="1">
    <source>
        <dbReference type="Pfam" id="PF19408"/>
    </source>
</evidence>
<evidence type="ECO:0000313" key="2">
    <source>
        <dbReference type="EMBL" id="MBF9140707.1"/>
    </source>
</evidence>
<name>A0A931BG92_9BACT</name>
<feature type="domain" description="PKD-like" evidence="1">
    <location>
        <begin position="446"/>
        <end position="513"/>
    </location>
</feature>
<proteinExistence type="predicted"/>
<keyword evidence="3" id="KW-1185">Reference proteome</keyword>
<dbReference type="Pfam" id="PF19408">
    <property type="entry name" value="PKD_6"/>
    <property type="match status" value="3"/>
</dbReference>
<dbReference type="RefSeq" id="WP_196285047.1">
    <property type="nucleotide sequence ID" value="NZ_JADQDP010000001.1"/>
</dbReference>
<evidence type="ECO:0000313" key="3">
    <source>
        <dbReference type="Proteomes" id="UP000645610"/>
    </source>
</evidence>
<sequence length="1840" mass="186220">MFKTLPRLFLGSILLLALLVLGMAPARATHLLGGEMSYRYLDANGPTATPFRYEITVTIYSNGLYSTNPGGIAPPPTSAPVTIFNRTTGASTPLNIPRTSPSLSGPLPQPISPPVPTGCTVQGPTQPFYLCKYIQVVNLPVSFDGYYAVYSVGARNAGITNLLNSSGQNMSLYVSMAPPLISNRSPVFSDTAVAIVCQNDTTISLNNAVDADGDRLAYSFGTPYNALTNSPGLVPPTFSTTPYFNSSYSAATPFGTGAGNFALLNASTGVAKYGATTNGLYVVAVDVQEYRNINGREVLIGTTRRDLQLVVSTCPTTPPPVLPSTITTPRNYTIEEGQSLSIPITATQSSTPGHPLVLTANSVLLDGSGPFNTTFNNSTGTVQPGNVTGTATASGTGSVTGTFVFNSVCGNARSTPYDIAVTVKDNGCGGKLASDVFRITVTRAAGPTAINGPATVCDPATVRTYTASGPVPTSYNWRVLKGTISSGQGTNAVNVTWNSANTTGTLILKGISSRGCPTDSVVKTVDIRPLPALTVTAAAPTICLGGSTTLTVTGQAGLTYVWSGGGINSTSSTVTVNPTTTTTYTVTGTDGTCTISNTVTVTVTPPPTADAGADRSVCPGVASTLGGTPIAGATYAWSPATGLSSTTVANPTVTLPNTTNAPIVATYTLTVTVGNNCSSVGTVRVTVNPAATANAGPALSTCSGVASAPIGTAALTGYTYSWSPATGLSSATAAQPTVTLPNTTGSPITQTYTVTATSATGCTATSSVVVTVNPAAVSTPGPAISFCSGTTSAPLGGSATAVPGTTYSWSPTTGLSNPNILNPTVTGTNTTGAPITTTYTLTATTANGCVATGTVAVTINPAAVADAGLAKSTCSNVPVAIGNGTPVAGTTYAWSPATGLSSTSVLNPTVTLPNTTSANITQTYTLTATTANGCTATSTVVVTVFPAAVATPGPAVAFCSGASATLGSGTPVAGTTYAWSPATGLSSTSVLNPTVTGTNTTGAPITTTYTLTATTANGCSATSTVAVTVNPAAVAVPGANQAVCSGSTITLGAAPVAGYTYSWSPTTGLSSATVANPTFTLTNSTNAPIVTVYTLTATTANGCVSTGTVTITVNPAAAANAGPAVAVCDRSRVTLGTAALPGYTYSWSPATNLSSATAAQPVLTGVNTGTAPITQTYTLTATTANGCLSTSTVTVTINPRPAPETIVGPASVCPTVTGIAYSVPTPAGTAYTWLINGGTIATGQGTSAITVNWGPATTGGYLKVFRLNAQGCSSDTTTLPITINQRLQTVRPTGPGDIVAVAPLPRSVCQADGPYTYTSGSFANGSSYSWVIIGGTQVSTFQNTVTVNWAPVTTPTIGKIVVTETSNPTGGICRGTSDTLRVLINPSPRTNLTITAPARVCQGSGPVTFALPGGFTGSTYSFILSGTTLAGTGNSRTLNTLPAPGNYTLTVQETTSAGCTGPLYTAPFTVNPTPATPTISGSGFVCNVATPQQYAVANPTPGASYQWTIVGGTITSTPTTGSTITVRFNATGPYSVSVQEVSASPASCPSAAATRTVLFDSPGVALTLGSVDIASNNRIVLTLNTTGSTNTPNQVQIMRRVAGSGNFVAVGQTPASSTTYTDANNVDAGANSYEYRLDLTNGCGNLLSSSVVQTVRLVATQLPGTGGRDQGNVSLTWNAYVGFTVKEYRIFRRVDAGTAAPVKTVPAGTLTTTISNTDANSVASGVGFKQNFRVVAVSTDATERLSNSNETAVDFANDTKVYNIITPNRDGLNDVLVIDNIALYPGNTFTVFNRWGREVYSTTNYQNNWGDDPSIAAGQYFYLLKLPNGTSIKNWFEVVK</sequence>
<dbReference type="Gene3D" id="2.60.40.10">
    <property type="entry name" value="Immunoglobulins"/>
    <property type="match status" value="2"/>
</dbReference>
<feature type="domain" description="PKD-like" evidence="1">
    <location>
        <begin position="1475"/>
        <end position="1543"/>
    </location>
</feature>
<gene>
    <name evidence="2" type="ORF">I2I01_03620</name>
</gene>
<dbReference type="Pfam" id="PF13585">
    <property type="entry name" value="CHU_C"/>
    <property type="match status" value="1"/>
</dbReference>
<reference evidence="2 3" key="1">
    <citation type="submission" date="2020-11" db="EMBL/GenBank/DDBJ databases">
        <authorList>
            <person name="Kim M.K."/>
        </authorList>
    </citation>
    <scope>NUCLEOTIDE SEQUENCE [LARGE SCALE GENOMIC DNA]</scope>
    <source>
        <strain evidence="2 3">BT439</strain>
    </source>
</reference>
<feature type="domain" description="PKD-like" evidence="1">
    <location>
        <begin position="1201"/>
        <end position="1276"/>
    </location>
</feature>
<protein>
    <submittedName>
        <fullName evidence="2">Gliding motility-associated C-terminal domain-containing protein</fullName>
    </submittedName>
</protein>
<dbReference type="Proteomes" id="UP000645610">
    <property type="component" value="Unassembled WGS sequence"/>
</dbReference>
<comment type="caution">
    <text evidence="2">The sequence shown here is derived from an EMBL/GenBank/DDBJ whole genome shotgun (WGS) entry which is preliminary data.</text>
</comment>
<accession>A0A931BG92</accession>